<comment type="caution">
    <text evidence="2">The sequence shown here is derived from an EMBL/GenBank/DDBJ whole genome shotgun (WGS) entry which is preliminary data.</text>
</comment>
<dbReference type="AlphaFoldDB" id="A0A2S8FCS3"/>
<dbReference type="Pfam" id="PF07993">
    <property type="entry name" value="NAD_binding_4"/>
    <property type="match status" value="1"/>
</dbReference>
<dbReference type="Gene3D" id="3.40.50.720">
    <property type="entry name" value="NAD(P)-binding Rossmann-like Domain"/>
    <property type="match status" value="1"/>
</dbReference>
<proteinExistence type="predicted"/>
<evidence type="ECO:0000313" key="3">
    <source>
        <dbReference type="Proteomes" id="UP000238322"/>
    </source>
</evidence>
<accession>A0A2S8FCS3</accession>
<dbReference type="InterPro" id="IPR026055">
    <property type="entry name" value="FAR"/>
</dbReference>
<feature type="domain" description="Thioester reductase (TE)" evidence="1">
    <location>
        <begin position="26"/>
        <end position="274"/>
    </location>
</feature>
<dbReference type="InterPro" id="IPR036527">
    <property type="entry name" value="SCP2_sterol-bd_dom_sf"/>
</dbReference>
<dbReference type="InterPro" id="IPR013120">
    <property type="entry name" value="FAR_NAD-bd"/>
</dbReference>
<dbReference type="InterPro" id="IPR036291">
    <property type="entry name" value="NAD(P)-bd_dom_sf"/>
</dbReference>
<evidence type="ECO:0000313" key="2">
    <source>
        <dbReference type="EMBL" id="PQO29744.1"/>
    </source>
</evidence>
<dbReference type="GO" id="GO:0080019">
    <property type="term" value="F:alcohol-forming very long-chain fatty acyl-CoA reductase activity"/>
    <property type="evidence" value="ECO:0007669"/>
    <property type="project" value="InterPro"/>
</dbReference>
<reference evidence="2 3" key="1">
    <citation type="submission" date="2018-02" db="EMBL/GenBank/DDBJ databases">
        <title>Comparative genomes isolates from brazilian mangrove.</title>
        <authorList>
            <person name="Araujo J.E."/>
            <person name="Taketani R.G."/>
            <person name="Silva M.C.P."/>
            <person name="Loureco M.V."/>
            <person name="Andreote F.D."/>
        </authorList>
    </citation>
    <scope>NUCLEOTIDE SEQUENCE [LARGE SCALE GENOMIC DNA]</scope>
    <source>
        <strain evidence="2 3">Hex-1 MGV</strain>
    </source>
</reference>
<dbReference type="SUPFAM" id="SSF51735">
    <property type="entry name" value="NAD(P)-binding Rossmann-fold domains"/>
    <property type="match status" value="1"/>
</dbReference>
<dbReference type="SUPFAM" id="SSF55718">
    <property type="entry name" value="SCP-like"/>
    <property type="match status" value="1"/>
</dbReference>
<gene>
    <name evidence="2" type="ORF">C5Y83_27265</name>
</gene>
<evidence type="ECO:0000259" key="1">
    <source>
        <dbReference type="Pfam" id="PF07993"/>
    </source>
</evidence>
<dbReference type="EMBL" id="PUHY01000015">
    <property type="protein sequence ID" value="PQO29744.1"/>
    <property type="molecule type" value="Genomic_DNA"/>
</dbReference>
<organism evidence="2 3">
    <name type="scientific">Blastopirellula marina</name>
    <dbReference type="NCBI Taxonomy" id="124"/>
    <lineage>
        <taxon>Bacteria</taxon>
        <taxon>Pseudomonadati</taxon>
        <taxon>Planctomycetota</taxon>
        <taxon>Planctomycetia</taxon>
        <taxon>Pirellulales</taxon>
        <taxon>Pirellulaceae</taxon>
        <taxon>Blastopirellula</taxon>
    </lineage>
</organism>
<dbReference type="Proteomes" id="UP000238322">
    <property type="component" value="Unassembled WGS sequence"/>
</dbReference>
<sequence>MAEPPFTFNRIYSGSLTINRMKYHLLTGGTGLLGRYLLRDLTLAEIPLAVIVRKSRIESAVGRIETAMTHWERELGHALVRPIVLEGDITQPMCGLSAEDQRWVSEFCDTAVHSAASLTFYADEEDGEPWRSNIHGTRNMLDLCRSTGIRKFHHVSTAYVCGQRRETIREDELDVGQLPSNDYESSKITAEKEVRAADCFDQLTVHRPSIIVGDSQTGFTTSYHGFYTPLRLVHTLVTTIPWEVIAQGDWLGTLALSGEERKNLVPVDWVSAAMTEVISRQELHGQTYHFTNPNPATVADMLASIGGAVLDLAKHEEVGDASVTDDAKQMMDSFRDQMKVYQSYWSDDPSFDSTRTENALPHLPCPPVDQTMMDMLVKYAIDKNFGWPREAPVPQKFPIAKDLAPWISHANQLTATDPQRRYVSLRVSGNGGGQWHMIVDQGQLVGVGAGLMNGDSPTCFLNSDTFHRLTQGQLSWEDALQSGRLFTAGSAMSPEEIAHCFHDIAASIKTR</sequence>
<dbReference type="CDD" id="cd05263">
    <property type="entry name" value="MupV_like_SDR_e"/>
    <property type="match status" value="1"/>
</dbReference>
<protein>
    <recommendedName>
        <fullName evidence="1">Thioester reductase (TE) domain-containing protein</fullName>
    </recommendedName>
</protein>
<dbReference type="PANTHER" id="PTHR11011">
    <property type="entry name" value="MALE STERILITY PROTEIN 2-RELATED"/>
    <property type="match status" value="1"/>
</dbReference>
<name>A0A2S8FCS3_9BACT</name>